<dbReference type="PROSITE" id="PS50089">
    <property type="entry name" value="ZF_RING_2"/>
    <property type="match status" value="1"/>
</dbReference>
<organism evidence="13 14">
    <name type="scientific">Blepharisma stoltei</name>
    <dbReference type="NCBI Taxonomy" id="1481888"/>
    <lineage>
        <taxon>Eukaryota</taxon>
        <taxon>Sar</taxon>
        <taxon>Alveolata</taxon>
        <taxon>Ciliophora</taxon>
        <taxon>Postciliodesmatophora</taxon>
        <taxon>Heterotrichea</taxon>
        <taxon>Heterotrichida</taxon>
        <taxon>Blepharismidae</taxon>
        <taxon>Blepharisma</taxon>
    </lineage>
</organism>
<evidence type="ECO:0000259" key="11">
    <source>
        <dbReference type="PROSITE" id="PS50089"/>
    </source>
</evidence>
<name>A0AAU9JA10_9CILI</name>
<reference evidence="13" key="1">
    <citation type="submission" date="2021-09" db="EMBL/GenBank/DDBJ databases">
        <authorList>
            <consortium name="AG Swart"/>
            <person name="Singh M."/>
            <person name="Singh A."/>
            <person name="Seah K."/>
            <person name="Emmerich C."/>
        </authorList>
    </citation>
    <scope>NUCLEOTIDE SEQUENCE</scope>
    <source>
        <strain evidence="13">ATCC30299</strain>
    </source>
</reference>
<dbReference type="SUPFAM" id="SSF57850">
    <property type="entry name" value="RING/U-box"/>
    <property type="match status" value="1"/>
</dbReference>
<sequence length="190" mass="21290">MKVLEIFLISMLVVFSNFVSGHDCSNGRGDYDDRDECTDEDSHITKKTVIIVAIIGSFFGLIGIGVCIFIIIRDHKRAARQASNPELSTNRNLAELTNLRNNSLECENHKKTIKICPKIINKHIPSRLFKAGENLSDILVCTICLSNIEGGQLIRTLSCKDIFHAACIDEWLVESKKNRCPNCNAEINLK</sequence>
<dbReference type="CDD" id="cd16448">
    <property type="entry name" value="RING-H2"/>
    <property type="match status" value="1"/>
</dbReference>
<keyword evidence="14" id="KW-1185">Reference proteome</keyword>
<keyword evidence="10" id="KW-0732">Signal</keyword>
<dbReference type="InterPro" id="IPR013083">
    <property type="entry name" value="Znf_RING/FYVE/PHD"/>
</dbReference>
<keyword evidence="4 8" id="KW-0863">Zinc-finger</keyword>
<keyword evidence="5" id="KW-0862">Zinc</keyword>
<evidence type="ECO:0000256" key="9">
    <source>
        <dbReference type="SAM" id="Phobius"/>
    </source>
</evidence>
<evidence type="ECO:0000256" key="2">
    <source>
        <dbReference type="ARBA" id="ARBA00022692"/>
    </source>
</evidence>
<feature type="transmembrane region" description="Helical" evidence="9">
    <location>
        <begin position="49"/>
        <end position="72"/>
    </location>
</feature>
<feature type="domain" description="RING-type" evidence="11">
    <location>
        <begin position="141"/>
        <end position="184"/>
    </location>
</feature>
<evidence type="ECO:0000256" key="8">
    <source>
        <dbReference type="PROSITE-ProRule" id="PRU00175"/>
    </source>
</evidence>
<keyword evidence="6 9" id="KW-1133">Transmembrane helix</keyword>
<comment type="subcellular location">
    <subcellularLocation>
        <location evidence="1">Membrane</location>
    </subcellularLocation>
</comment>
<evidence type="ECO:0000256" key="10">
    <source>
        <dbReference type="SAM" id="SignalP"/>
    </source>
</evidence>
<keyword evidence="3" id="KW-0479">Metal-binding</keyword>
<dbReference type="PROSITE" id="PS51292">
    <property type="entry name" value="ZF_RING_CH"/>
    <property type="match status" value="1"/>
</dbReference>
<dbReference type="InterPro" id="IPR001841">
    <property type="entry name" value="Znf_RING"/>
</dbReference>
<dbReference type="InterPro" id="IPR011016">
    <property type="entry name" value="Znf_RING-CH"/>
</dbReference>
<dbReference type="AlphaFoldDB" id="A0AAU9JA10"/>
<evidence type="ECO:0000256" key="3">
    <source>
        <dbReference type="ARBA" id="ARBA00022723"/>
    </source>
</evidence>
<feature type="chain" id="PRO_5043897135" description="RING-type domain-containing protein" evidence="10">
    <location>
        <begin position="22"/>
        <end position="190"/>
    </location>
</feature>
<evidence type="ECO:0008006" key="15">
    <source>
        <dbReference type="Google" id="ProtNLM"/>
    </source>
</evidence>
<evidence type="ECO:0000256" key="5">
    <source>
        <dbReference type="ARBA" id="ARBA00022833"/>
    </source>
</evidence>
<dbReference type="GO" id="GO:0016020">
    <property type="term" value="C:membrane"/>
    <property type="evidence" value="ECO:0007669"/>
    <property type="project" value="UniProtKB-SubCell"/>
</dbReference>
<keyword evidence="7 9" id="KW-0472">Membrane</keyword>
<proteinExistence type="predicted"/>
<dbReference type="PANTHER" id="PTHR46539:SF1">
    <property type="entry name" value="E3 UBIQUITIN-PROTEIN LIGASE ATL42"/>
    <property type="match status" value="1"/>
</dbReference>
<dbReference type="Gene3D" id="3.30.40.10">
    <property type="entry name" value="Zinc/RING finger domain, C3HC4 (zinc finger)"/>
    <property type="match status" value="1"/>
</dbReference>
<keyword evidence="2 9" id="KW-0812">Transmembrane</keyword>
<evidence type="ECO:0000313" key="13">
    <source>
        <dbReference type="EMBL" id="CAG9323063.1"/>
    </source>
</evidence>
<evidence type="ECO:0000256" key="7">
    <source>
        <dbReference type="ARBA" id="ARBA00023136"/>
    </source>
</evidence>
<dbReference type="Pfam" id="PF13639">
    <property type="entry name" value="zf-RING_2"/>
    <property type="match status" value="1"/>
</dbReference>
<evidence type="ECO:0000313" key="14">
    <source>
        <dbReference type="Proteomes" id="UP001162131"/>
    </source>
</evidence>
<evidence type="ECO:0000256" key="4">
    <source>
        <dbReference type="ARBA" id="ARBA00022771"/>
    </source>
</evidence>
<dbReference type="GO" id="GO:0008270">
    <property type="term" value="F:zinc ion binding"/>
    <property type="evidence" value="ECO:0007669"/>
    <property type="project" value="UniProtKB-KW"/>
</dbReference>
<feature type="domain" description="RING-CH-type" evidence="12">
    <location>
        <begin position="133"/>
        <end position="190"/>
    </location>
</feature>
<protein>
    <recommendedName>
        <fullName evidence="15">RING-type domain-containing protein</fullName>
    </recommendedName>
</protein>
<evidence type="ECO:0000256" key="1">
    <source>
        <dbReference type="ARBA" id="ARBA00004370"/>
    </source>
</evidence>
<dbReference type="EMBL" id="CAJZBQ010000033">
    <property type="protein sequence ID" value="CAG9323063.1"/>
    <property type="molecule type" value="Genomic_DNA"/>
</dbReference>
<gene>
    <name evidence="13" type="ORF">BSTOLATCC_MIC32968</name>
</gene>
<dbReference type="PANTHER" id="PTHR46539">
    <property type="entry name" value="E3 UBIQUITIN-PROTEIN LIGASE ATL42"/>
    <property type="match status" value="1"/>
</dbReference>
<comment type="caution">
    <text evidence="13">The sequence shown here is derived from an EMBL/GenBank/DDBJ whole genome shotgun (WGS) entry which is preliminary data.</text>
</comment>
<evidence type="ECO:0000259" key="12">
    <source>
        <dbReference type="PROSITE" id="PS51292"/>
    </source>
</evidence>
<feature type="signal peptide" evidence="10">
    <location>
        <begin position="1"/>
        <end position="21"/>
    </location>
</feature>
<evidence type="ECO:0000256" key="6">
    <source>
        <dbReference type="ARBA" id="ARBA00022989"/>
    </source>
</evidence>
<accession>A0AAU9JA10</accession>
<dbReference type="Proteomes" id="UP001162131">
    <property type="component" value="Unassembled WGS sequence"/>
</dbReference>